<keyword evidence="3" id="KW-0963">Cytoplasm</keyword>
<comment type="similarity">
    <text evidence="2">Belongs to the aldo/keto reductase family.</text>
</comment>
<feature type="site" description="Lowers pKa of active site Tyr" evidence="7">
    <location>
        <position position="80"/>
    </location>
</feature>
<dbReference type="Proteomes" id="UP000034680">
    <property type="component" value="Unassembled WGS sequence"/>
</dbReference>
<dbReference type="InterPro" id="IPR023210">
    <property type="entry name" value="NADP_OxRdtase_dom"/>
</dbReference>
<dbReference type="InterPro" id="IPR020471">
    <property type="entry name" value="AKR"/>
</dbReference>
<evidence type="ECO:0000256" key="3">
    <source>
        <dbReference type="ARBA" id="ARBA00022490"/>
    </source>
</evidence>
<dbReference type="GO" id="GO:0019568">
    <property type="term" value="P:arabinose catabolic process"/>
    <property type="evidence" value="ECO:0007669"/>
    <property type="project" value="UniProtKB-ARBA"/>
</dbReference>
<dbReference type="EMBL" id="LCUC01000440">
    <property type="protein sequence ID" value="KKY30862.1"/>
    <property type="molecule type" value="Genomic_DNA"/>
</dbReference>
<evidence type="ECO:0000256" key="5">
    <source>
        <dbReference type="PIRSR" id="PIRSR000097-1"/>
    </source>
</evidence>
<protein>
    <submittedName>
        <fullName evidence="9">Putative aldo keto reductase</fullName>
    </submittedName>
</protein>
<organism evidence="9 10">
    <name type="scientific">Diaporthe ampelina</name>
    <dbReference type="NCBI Taxonomy" id="1214573"/>
    <lineage>
        <taxon>Eukaryota</taxon>
        <taxon>Fungi</taxon>
        <taxon>Dikarya</taxon>
        <taxon>Ascomycota</taxon>
        <taxon>Pezizomycotina</taxon>
        <taxon>Sordariomycetes</taxon>
        <taxon>Sordariomycetidae</taxon>
        <taxon>Diaporthales</taxon>
        <taxon>Diaporthaceae</taxon>
        <taxon>Diaporthe</taxon>
    </lineage>
</organism>
<dbReference type="GO" id="GO:0042180">
    <property type="term" value="P:ketone metabolic process"/>
    <property type="evidence" value="ECO:0007669"/>
    <property type="project" value="UniProtKB-ARBA"/>
</dbReference>
<dbReference type="InterPro" id="IPR036812">
    <property type="entry name" value="NAD(P)_OxRdtase_dom_sf"/>
</dbReference>
<dbReference type="PROSITE" id="PS00798">
    <property type="entry name" value="ALDOKETO_REDUCTASE_1"/>
    <property type="match status" value="1"/>
</dbReference>
<dbReference type="AlphaFoldDB" id="A0A0G2F845"/>
<dbReference type="SUPFAM" id="SSF51430">
    <property type="entry name" value="NAD(P)-linked oxidoreductase"/>
    <property type="match status" value="1"/>
</dbReference>
<feature type="binding site" evidence="6">
    <location>
        <position position="111"/>
    </location>
    <ligand>
        <name>substrate</name>
    </ligand>
</feature>
<dbReference type="FunFam" id="3.20.20.100:FF:000018">
    <property type="entry name" value="Glycerol dehydrogenase Gcy1"/>
    <property type="match status" value="1"/>
</dbReference>
<keyword evidence="10" id="KW-1185">Reference proteome</keyword>
<dbReference type="PANTHER" id="PTHR11732">
    <property type="entry name" value="ALDO/KETO REDUCTASE"/>
    <property type="match status" value="1"/>
</dbReference>
<comment type="caution">
    <text evidence="9">The sequence shown here is derived from an EMBL/GenBank/DDBJ whole genome shotgun (WGS) entry which is preliminary data.</text>
</comment>
<accession>A0A0G2F845</accession>
<dbReference type="GO" id="GO:0004032">
    <property type="term" value="F:aldose reductase (NADPH) activity"/>
    <property type="evidence" value="ECO:0007669"/>
    <property type="project" value="UniProtKB-ARBA"/>
</dbReference>
<dbReference type="STRING" id="1214573.A0A0G2F845"/>
<comment type="subcellular location">
    <subcellularLocation>
        <location evidence="1">Cytoplasm</location>
    </subcellularLocation>
</comment>
<evidence type="ECO:0000313" key="9">
    <source>
        <dbReference type="EMBL" id="KKY30862.1"/>
    </source>
</evidence>
<dbReference type="PIRSF" id="PIRSF000097">
    <property type="entry name" value="AKR"/>
    <property type="match status" value="1"/>
</dbReference>
<sequence>MAAVKNTTKTYTLNTGAKIPALGLGTWQSKPNEVKNAVEAALKAGYRHIDTAFAYGNEKEVGDGIKASGVPRSEIWLTTKLDNPWHKRVTEGFSKSLENLQTDYLDLYLMHWPSSTDPDDLKKHYPDWNFIDTWRELQKLLDTGKVKNIGVSNFDITNMEKLLAAETTKVTPAVNQIELHPCNPSPKLIKYLEGKNIHPSAYSPLGSTDSPLGKNEALLSIAKAKGKSPQQVLLAWGLQKGFSVLPKSVTESRIKANRELDDWSLTDEEVAALDAIQDRFKVCGDAWLPIRVFHGDDE</sequence>
<dbReference type="PRINTS" id="PR00069">
    <property type="entry name" value="ALDKETRDTASE"/>
</dbReference>
<dbReference type="GO" id="GO:0006066">
    <property type="term" value="P:alcohol metabolic process"/>
    <property type="evidence" value="ECO:0007669"/>
    <property type="project" value="UniProtKB-ARBA"/>
</dbReference>
<feature type="active site" description="Proton donor" evidence="5">
    <location>
        <position position="55"/>
    </location>
</feature>
<evidence type="ECO:0000256" key="6">
    <source>
        <dbReference type="PIRSR" id="PIRSR000097-2"/>
    </source>
</evidence>
<dbReference type="InterPro" id="IPR018170">
    <property type="entry name" value="Aldo/ket_reductase_CS"/>
</dbReference>
<dbReference type="Gene3D" id="3.20.20.100">
    <property type="entry name" value="NADP-dependent oxidoreductase domain"/>
    <property type="match status" value="1"/>
</dbReference>
<feature type="domain" description="NADP-dependent oxidoreductase" evidence="8">
    <location>
        <begin position="22"/>
        <end position="277"/>
    </location>
</feature>
<dbReference type="PROSITE" id="PS00062">
    <property type="entry name" value="ALDOKETO_REDUCTASE_2"/>
    <property type="match status" value="1"/>
</dbReference>
<evidence type="ECO:0000313" key="10">
    <source>
        <dbReference type="Proteomes" id="UP000034680"/>
    </source>
</evidence>
<evidence type="ECO:0000256" key="4">
    <source>
        <dbReference type="ARBA" id="ARBA00023002"/>
    </source>
</evidence>
<evidence type="ECO:0000259" key="8">
    <source>
        <dbReference type="Pfam" id="PF00248"/>
    </source>
</evidence>
<evidence type="ECO:0000256" key="1">
    <source>
        <dbReference type="ARBA" id="ARBA00004496"/>
    </source>
</evidence>
<proteinExistence type="inferred from homology"/>
<reference evidence="9 10" key="1">
    <citation type="submission" date="2015-05" db="EMBL/GenBank/DDBJ databases">
        <title>Distinctive expansion of gene families associated with plant cell wall degradation and secondary metabolism in the genomes of grapevine trunk pathogens.</title>
        <authorList>
            <person name="Lawrence D.P."/>
            <person name="Travadon R."/>
            <person name="Rolshausen P.E."/>
            <person name="Baumgartner K."/>
        </authorList>
    </citation>
    <scope>NUCLEOTIDE SEQUENCE [LARGE SCALE GENOMIC DNA]</scope>
    <source>
        <strain evidence="9">DA912</strain>
    </source>
</reference>
<name>A0A0G2F845_9PEZI</name>
<evidence type="ECO:0000256" key="2">
    <source>
        <dbReference type="ARBA" id="ARBA00007905"/>
    </source>
</evidence>
<dbReference type="GO" id="GO:0033554">
    <property type="term" value="P:cellular response to stress"/>
    <property type="evidence" value="ECO:0007669"/>
    <property type="project" value="UniProtKB-ARBA"/>
</dbReference>
<dbReference type="OrthoDB" id="416253at2759"/>
<reference evidence="9 10" key="2">
    <citation type="submission" date="2015-05" db="EMBL/GenBank/DDBJ databases">
        <authorList>
            <person name="Morales-Cruz A."/>
            <person name="Amrine K.C."/>
            <person name="Cantu D."/>
        </authorList>
    </citation>
    <scope>NUCLEOTIDE SEQUENCE [LARGE SCALE GENOMIC DNA]</scope>
    <source>
        <strain evidence="9">DA912</strain>
    </source>
</reference>
<keyword evidence="4" id="KW-0560">Oxidoreductase</keyword>
<evidence type="ECO:0000256" key="7">
    <source>
        <dbReference type="PIRSR" id="PIRSR000097-3"/>
    </source>
</evidence>
<dbReference type="GO" id="GO:0005737">
    <property type="term" value="C:cytoplasm"/>
    <property type="evidence" value="ECO:0007669"/>
    <property type="project" value="UniProtKB-SubCell"/>
</dbReference>
<dbReference type="Pfam" id="PF00248">
    <property type="entry name" value="Aldo_ket_red"/>
    <property type="match status" value="1"/>
</dbReference>
<gene>
    <name evidence="9" type="ORF">UCDDA912_g09208</name>
</gene>
<dbReference type="PROSITE" id="PS00063">
    <property type="entry name" value="ALDOKETO_REDUCTASE_3"/>
    <property type="match status" value="1"/>
</dbReference>
<dbReference type="GO" id="GO:0042843">
    <property type="term" value="P:D-xylose catabolic process"/>
    <property type="evidence" value="ECO:0007669"/>
    <property type="project" value="UniProtKB-ARBA"/>
</dbReference>